<sequence length="62" mass="6930">MVVKISKNKQKGNEKRNKINKRTWPNVGRKWPVCSVIGGAHKKIVFFLTSNGADGRGSFTSQ</sequence>
<reference evidence="2" key="2">
    <citation type="submission" date="2015-10" db="EMBL/GenBank/DDBJ databases">
        <authorList>
            <person name="Gilbert D.G."/>
        </authorList>
    </citation>
    <scope>NUCLEOTIDE SEQUENCE</scope>
</reference>
<proteinExistence type="predicted"/>
<name>A0A0P6B8H9_9CRUS</name>
<evidence type="ECO:0000256" key="1">
    <source>
        <dbReference type="SAM" id="MobiDB-lite"/>
    </source>
</evidence>
<feature type="region of interest" description="Disordered" evidence="1">
    <location>
        <begin position="1"/>
        <end position="22"/>
    </location>
</feature>
<reference evidence="2" key="1">
    <citation type="submission" date="2015-10" db="EMBL/GenBank/DDBJ databases">
        <title>Daphnia magna gene sets from two clonal populations assembled and annotated with EvidentialGene.</title>
        <authorList>
            <person name="Gilbert D."/>
            <person name="Podicheti R."/>
            <person name="Orsini L."/>
            <person name="Colbourne J."/>
            <person name="Pfrender M."/>
        </authorList>
    </citation>
    <scope>NUCLEOTIDE SEQUENCE</scope>
</reference>
<organism evidence="2">
    <name type="scientific">Daphnia magna</name>
    <dbReference type="NCBI Taxonomy" id="35525"/>
    <lineage>
        <taxon>Eukaryota</taxon>
        <taxon>Metazoa</taxon>
        <taxon>Ecdysozoa</taxon>
        <taxon>Arthropoda</taxon>
        <taxon>Crustacea</taxon>
        <taxon>Branchiopoda</taxon>
        <taxon>Diplostraca</taxon>
        <taxon>Cladocera</taxon>
        <taxon>Anomopoda</taxon>
        <taxon>Daphniidae</taxon>
        <taxon>Daphnia</taxon>
    </lineage>
</organism>
<accession>A0A0P6B8H9</accession>
<evidence type="ECO:0000313" key="2">
    <source>
        <dbReference type="EMBL" id="JAJ24345.1"/>
    </source>
</evidence>
<dbReference type="EMBL" id="GDIP01199057">
    <property type="protein sequence ID" value="JAJ24345.1"/>
    <property type="molecule type" value="Transcribed_RNA"/>
</dbReference>
<protein>
    <submittedName>
        <fullName evidence="2">Uncharacterized protein</fullName>
    </submittedName>
</protein>
<dbReference type="AlphaFoldDB" id="A0A0P6B8H9"/>
<feature type="compositionally biased region" description="Basic residues" evidence="1">
    <location>
        <begin position="1"/>
        <end position="10"/>
    </location>
</feature>